<dbReference type="Pfam" id="PF14851">
    <property type="entry name" value="FAM176"/>
    <property type="match status" value="1"/>
</dbReference>
<protein>
    <submittedName>
        <fullName evidence="17">Putative EF-hand domain-containing protein 1</fullName>
    </submittedName>
</protein>
<feature type="region of interest" description="Disordered" evidence="13">
    <location>
        <begin position="256"/>
        <end position="286"/>
    </location>
</feature>
<dbReference type="Gene3D" id="2.30.29.170">
    <property type="match status" value="3"/>
</dbReference>
<evidence type="ECO:0000256" key="14">
    <source>
        <dbReference type="SAM" id="Phobius"/>
    </source>
</evidence>
<keyword evidence="11" id="KW-0206">Cytoskeleton</keyword>
<evidence type="ECO:0000313" key="17">
    <source>
        <dbReference type="EMBL" id="AWP20126.1"/>
    </source>
</evidence>
<dbReference type="FunFam" id="2.30.29.170:FF:000002">
    <property type="entry name" value="EF-hand domain (C-terminal) containing 1"/>
    <property type="match status" value="1"/>
</dbReference>
<dbReference type="Gene3D" id="2.60.120.740">
    <property type="match status" value="2"/>
</dbReference>
<dbReference type="InterPro" id="IPR039500">
    <property type="entry name" value="EVA1_dom"/>
</dbReference>
<dbReference type="Proteomes" id="UP000246464">
    <property type="component" value="Chromosome 20"/>
</dbReference>
<dbReference type="GO" id="GO:0043014">
    <property type="term" value="F:alpha-tubulin binding"/>
    <property type="evidence" value="ECO:0007669"/>
    <property type="project" value="TreeGrafter"/>
</dbReference>
<keyword evidence="8" id="KW-0677">Repeat</keyword>
<proteinExistence type="inferred from homology"/>
<dbReference type="GO" id="GO:0060285">
    <property type="term" value="P:cilium-dependent cell motility"/>
    <property type="evidence" value="ECO:0007669"/>
    <property type="project" value="TreeGrafter"/>
</dbReference>
<dbReference type="GO" id="GO:0005930">
    <property type="term" value="C:axoneme"/>
    <property type="evidence" value="ECO:0007669"/>
    <property type="project" value="UniProtKB-SubCell"/>
</dbReference>
<dbReference type="PROSITE" id="PS51336">
    <property type="entry name" value="DM10"/>
    <property type="match status" value="3"/>
</dbReference>
<feature type="region of interest" description="Disordered" evidence="13">
    <location>
        <begin position="964"/>
        <end position="983"/>
    </location>
</feature>
<evidence type="ECO:0000256" key="7">
    <source>
        <dbReference type="ARBA" id="ARBA00022734"/>
    </source>
</evidence>
<evidence type="ECO:0000256" key="11">
    <source>
        <dbReference type="ARBA" id="ARBA00023212"/>
    </source>
</evidence>
<dbReference type="InterPro" id="IPR040193">
    <property type="entry name" value="EFHC1/EFHC2/EFHB"/>
</dbReference>
<feature type="domain" description="SUEL-type lectin" evidence="15">
    <location>
        <begin position="160"/>
        <end position="252"/>
    </location>
</feature>
<evidence type="ECO:0000256" key="13">
    <source>
        <dbReference type="SAM" id="MobiDB-lite"/>
    </source>
</evidence>
<dbReference type="FunFam" id="2.60.120.740:FF:000003">
    <property type="entry name" value="Protein eva-1 homolog C"/>
    <property type="match status" value="1"/>
</dbReference>
<dbReference type="GO" id="GO:0007052">
    <property type="term" value="P:mitotic spindle organization"/>
    <property type="evidence" value="ECO:0007669"/>
    <property type="project" value="TreeGrafter"/>
</dbReference>
<evidence type="ECO:0000256" key="10">
    <source>
        <dbReference type="ARBA" id="ARBA00023136"/>
    </source>
</evidence>
<evidence type="ECO:0000256" key="2">
    <source>
        <dbReference type="ARBA" id="ARBA00004430"/>
    </source>
</evidence>
<evidence type="ECO:0000256" key="12">
    <source>
        <dbReference type="ARBA" id="ARBA00023273"/>
    </source>
</evidence>
<keyword evidence="9 14" id="KW-1133">Transmembrane helix</keyword>
<evidence type="ECO:0000256" key="5">
    <source>
        <dbReference type="ARBA" id="ARBA00022546"/>
    </source>
</evidence>
<evidence type="ECO:0000313" key="18">
    <source>
        <dbReference type="Proteomes" id="UP000246464"/>
    </source>
</evidence>
<dbReference type="InterPro" id="IPR000922">
    <property type="entry name" value="Lectin_gal-bd_dom"/>
</dbReference>
<dbReference type="GO" id="GO:0072686">
    <property type="term" value="C:mitotic spindle"/>
    <property type="evidence" value="ECO:0007669"/>
    <property type="project" value="TreeGrafter"/>
</dbReference>
<dbReference type="SMART" id="SM00676">
    <property type="entry name" value="DM10"/>
    <property type="match status" value="3"/>
</dbReference>
<feature type="transmembrane region" description="Helical" evidence="14">
    <location>
        <begin position="6"/>
        <end position="25"/>
    </location>
</feature>
<feature type="transmembrane region" description="Helical" evidence="14">
    <location>
        <begin position="315"/>
        <end position="336"/>
    </location>
</feature>
<dbReference type="STRING" id="52904.ENSSMAP00000028516"/>
<keyword evidence="7" id="KW-0430">Lectin</keyword>
<feature type="domain" description="SUEL-type lectin" evidence="15">
    <location>
        <begin position="50"/>
        <end position="151"/>
    </location>
</feature>
<dbReference type="PROSITE" id="PS50228">
    <property type="entry name" value="SUEL_LECTIN"/>
    <property type="match status" value="2"/>
</dbReference>
<feature type="compositionally biased region" description="Basic and acidic residues" evidence="13">
    <location>
        <begin position="256"/>
        <end position="273"/>
    </location>
</feature>
<evidence type="ECO:0000256" key="8">
    <source>
        <dbReference type="ARBA" id="ARBA00022737"/>
    </source>
</evidence>
<feature type="region of interest" description="Disordered" evidence="13">
    <location>
        <begin position="344"/>
        <end position="378"/>
    </location>
</feature>
<keyword evidence="10 14" id="KW-0472">Membrane</keyword>
<feature type="compositionally biased region" description="Acidic residues" evidence="13">
    <location>
        <begin position="974"/>
        <end position="983"/>
    </location>
</feature>
<gene>
    <name evidence="17" type="ORF">SMAX5B_019589</name>
</gene>
<reference evidence="17 18" key="1">
    <citation type="submission" date="2017-12" db="EMBL/GenBank/DDBJ databases">
        <title>Integrating genomic resources of turbot (Scophthalmus maximus) in depth evaluation of genetic and physical mapping variation across individuals.</title>
        <authorList>
            <person name="Martinez P."/>
        </authorList>
    </citation>
    <scope>NUCLEOTIDE SEQUENCE [LARGE SCALE GENOMIC DNA]</scope>
</reference>
<evidence type="ECO:0000256" key="3">
    <source>
        <dbReference type="ARBA" id="ARBA00006023"/>
    </source>
</evidence>
<dbReference type="Pfam" id="PF06565">
    <property type="entry name" value="DM10_dom"/>
    <property type="match status" value="3"/>
</dbReference>
<evidence type="ECO:0000256" key="4">
    <source>
        <dbReference type="ARBA" id="ARBA00022490"/>
    </source>
</evidence>
<dbReference type="Pfam" id="PF02140">
    <property type="entry name" value="SUEL_Lectin"/>
    <property type="match status" value="2"/>
</dbReference>
<keyword evidence="5" id="KW-0348">Hemagglutinin</keyword>
<dbReference type="FunFam" id="2.30.29.170:FF:000004">
    <property type="entry name" value="EF-hand domain containing 2"/>
    <property type="match status" value="1"/>
</dbReference>
<dbReference type="InterPro" id="IPR043159">
    <property type="entry name" value="Lectin_gal-bd_sf"/>
</dbReference>
<dbReference type="EMBL" id="CP026262">
    <property type="protein sequence ID" value="AWP20126.1"/>
    <property type="molecule type" value="Genomic_DNA"/>
</dbReference>
<evidence type="ECO:0000256" key="9">
    <source>
        <dbReference type="ARBA" id="ARBA00022989"/>
    </source>
</evidence>
<accession>A0A2U9CWU4</accession>
<feature type="domain" description="DM10" evidence="16">
    <location>
        <begin position="520"/>
        <end position="625"/>
    </location>
</feature>
<dbReference type="CDD" id="cd22829">
    <property type="entry name" value="Gal_Rha_Lectin_EVA1_EVA1C_rpt2"/>
    <property type="match status" value="1"/>
</dbReference>
<dbReference type="AlphaFoldDB" id="A0A2U9CWU4"/>
<sequence length="983" mass="112489">MFFSDGTLSAVGSALLVGVTWLSVLRDLAEGSSDFSGYLSKVLRNYTEQACEGDFLSVRCPPRTTVTVQSAFYGRRGASDPQQCPQAYQPLLSSYYAREDDRYCSVSTALQKMLDECQDRRSCQVLVNSRVFGTDQCPGSSKYLIVWYKCRPNEYKSKVVCEDERMRLSCKRGMQIAVYSAMFGRTQQGTLECPLHHRRAPSVDCQSSVALHVLTARCQGKKSCLVRASTRDFGDPCYSGTRKYLSVIYTCDKKKTRETNPNEEKSSDSERGGGESLLRPRGMNPVINSTSDGNMALISNALAAYTFISDHPERAALFFVCGVCLGLFLTLFALVVQISCRTDCQPRTQPPAKKKARPADSSSDSSDSDSDWDTTSDLSARRHRRFERTLNMNVFTSAEELERAQRLEERERIIREIWMNGQPDIPGTRSLNRHRLPFLPGYTFRDVTKSDYHRSQTLGYRNGYALSRRPNVGIGQDPLLSEQLRNQEFSKLTLETADITYGPFEKSLPEEFVPAHVALDKKVLRFNAYFEEEVRFSSEDVCRVRPVIIYYYLEDDSMCIFEPLVKNSGIPQGKRLKRQRLPKNERGERYRWKDLNIGMDLEVYGVKYHITQCDAFTKEFMESEGMVLNDPQPMPVDPYCKTRKKVPKPCHKTPSDVDRTYQFLNMDRMVLRFFAMWDNSDSLYTDTMPVSIQYYLVDDTVEIREVHQPNSGRYPFPVLMHRQRLPKKLKPQPFPSCVLEVSKDEVDEYFSPKDFKLGQTIRLLGRQLFLQDCDGFTKEYFDKNHPDVEMEPVIEPKKVDLLQDTEKEIPPYNGFGSLEDSLQNCLSLIPEPPRHNVLKMLENHHKVLRYIARMDSQNPDDEGRRFILSYFLSDDMISIFEKPTRNSGIMAGKFLEKTRVPKPGCTVDHPEFYSPADLAIGATVDVFSHRFVLTDADQYVLTYLESISSQIPCQTLESMRQKLGTRNNQPGDQNGDEVAEPSS</sequence>
<evidence type="ECO:0000259" key="15">
    <source>
        <dbReference type="PROSITE" id="PS50228"/>
    </source>
</evidence>
<keyword evidence="6 14" id="KW-0812">Transmembrane</keyword>
<dbReference type="PANTHER" id="PTHR12086:SF9">
    <property type="entry name" value="EF-HAND DOMAIN-CONTAINING PROTEIN 1"/>
    <property type="match status" value="1"/>
</dbReference>
<comment type="similarity">
    <text evidence="3">Belongs to the EVA1 family.</text>
</comment>
<keyword evidence="12" id="KW-0966">Cell projection</keyword>
<dbReference type="FunFam" id="2.30.29.170:FF:000001">
    <property type="entry name" value="EF-hand domain containing 1"/>
    <property type="match status" value="1"/>
</dbReference>
<feature type="domain" description="DM10" evidence="16">
    <location>
        <begin position="667"/>
        <end position="785"/>
    </location>
</feature>
<keyword evidence="18" id="KW-1185">Reference proteome</keyword>
<dbReference type="GO" id="GO:0016020">
    <property type="term" value="C:membrane"/>
    <property type="evidence" value="ECO:0007669"/>
    <property type="project" value="UniProtKB-SubCell"/>
</dbReference>
<name>A0A2U9CWU4_SCOMX</name>
<dbReference type="PANTHER" id="PTHR12086">
    <property type="entry name" value="EF-HAND DOMAIN C-TERMINAL CONTAINING PROTEIN"/>
    <property type="match status" value="1"/>
</dbReference>
<dbReference type="GO" id="GO:0030246">
    <property type="term" value="F:carbohydrate binding"/>
    <property type="evidence" value="ECO:0007669"/>
    <property type="project" value="UniProtKB-KW"/>
</dbReference>
<keyword evidence="4" id="KW-0963">Cytoplasm</keyword>
<comment type="subcellular location">
    <subcellularLocation>
        <location evidence="2">Cytoplasm</location>
        <location evidence="2">Cytoskeleton</location>
        <location evidence="2">Cilium axoneme</location>
    </subcellularLocation>
    <subcellularLocation>
        <location evidence="1">Membrane</location>
        <topology evidence="1">Single-pass membrane protein</topology>
    </subcellularLocation>
</comment>
<organism evidence="17 18">
    <name type="scientific">Scophthalmus maximus</name>
    <name type="common">Turbot</name>
    <name type="synonym">Psetta maxima</name>
    <dbReference type="NCBI Taxonomy" id="52904"/>
    <lineage>
        <taxon>Eukaryota</taxon>
        <taxon>Metazoa</taxon>
        <taxon>Chordata</taxon>
        <taxon>Craniata</taxon>
        <taxon>Vertebrata</taxon>
        <taxon>Euteleostomi</taxon>
        <taxon>Actinopterygii</taxon>
        <taxon>Neopterygii</taxon>
        <taxon>Teleostei</taxon>
        <taxon>Neoteleostei</taxon>
        <taxon>Acanthomorphata</taxon>
        <taxon>Carangaria</taxon>
        <taxon>Pleuronectiformes</taxon>
        <taxon>Pleuronectoidei</taxon>
        <taxon>Scophthalmidae</taxon>
        <taxon>Scophthalmus</taxon>
    </lineage>
</organism>
<evidence type="ECO:0000256" key="1">
    <source>
        <dbReference type="ARBA" id="ARBA00004167"/>
    </source>
</evidence>
<feature type="domain" description="DM10" evidence="16">
    <location>
        <begin position="844"/>
        <end position="948"/>
    </location>
</feature>
<evidence type="ECO:0000256" key="6">
    <source>
        <dbReference type="ARBA" id="ARBA00022692"/>
    </source>
</evidence>
<dbReference type="GO" id="GO:0000281">
    <property type="term" value="P:mitotic cytokinesis"/>
    <property type="evidence" value="ECO:0007669"/>
    <property type="project" value="TreeGrafter"/>
</dbReference>
<dbReference type="InterPro" id="IPR006602">
    <property type="entry name" value="DM10_dom"/>
</dbReference>
<evidence type="ECO:0000259" key="16">
    <source>
        <dbReference type="PROSITE" id="PS51336"/>
    </source>
</evidence>
<dbReference type="CDD" id="cd22828">
    <property type="entry name" value="Gal_Rha_Lectin_EVA1_EVA1C_rpt1"/>
    <property type="match status" value="1"/>
</dbReference>